<proteinExistence type="predicted"/>
<organism evidence="2 3">
    <name type="scientific">Eiseniibacteriota bacterium</name>
    <dbReference type="NCBI Taxonomy" id="2212470"/>
    <lineage>
        <taxon>Bacteria</taxon>
        <taxon>Candidatus Eiseniibacteriota</taxon>
    </lineage>
</organism>
<dbReference type="Proteomes" id="UP000319771">
    <property type="component" value="Unassembled WGS sequence"/>
</dbReference>
<keyword evidence="1" id="KW-0472">Membrane</keyword>
<dbReference type="PANTHER" id="PTHR40394">
    <property type="entry name" value="LIPOPROTEIN-RELATED"/>
    <property type="match status" value="1"/>
</dbReference>
<dbReference type="Pfam" id="PF11821">
    <property type="entry name" value="ActD"/>
    <property type="match status" value="1"/>
</dbReference>
<feature type="transmembrane region" description="Helical" evidence="1">
    <location>
        <begin position="71"/>
        <end position="96"/>
    </location>
</feature>
<accession>A0A538TZR8</accession>
<evidence type="ECO:0000313" key="3">
    <source>
        <dbReference type="Proteomes" id="UP000319771"/>
    </source>
</evidence>
<dbReference type="PANTHER" id="PTHR40394:SF2">
    <property type="entry name" value="QUINOL:CYTOCHROME C OXIDOREDUCTASE MEMBRANE PROTEIN"/>
    <property type="match status" value="1"/>
</dbReference>
<evidence type="ECO:0000256" key="1">
    <source>
        <dbReference type="SAM" id="Phobius"/>
    </source>
</evidence>
<dbReference type="AlphaFoldDB" id="A0A538TZR8"/>
<reference evidence="2 3" key="1">
    <citation type="journal article" date="2019" name="Nat. Microbiol.">
        <title>Mediterranean grassland soil C-N compound turnover is dependent on rainfall and depth, and is mediated by genomically divergent microorganisms.</title>
        <authorList>
            <person name="Diamond S."/>
            <person name="Andeer P.F."/>
            <person name="Li Z."/>
            <person name="Crits-Christoph A."/>
            <person name="Burstein D."/>
            <person name="Anantharaman K."/>
            <person name="Lane K.R."/>
            <person name="Thomas B.C."/>
            <person name="Pan C."/>
            <person name="Northen T.R."/>
            <person name="Banfield J.F."/>
        </authorList>
    </citation>
    <scope>NUCLEOTIDE SEQUENCE [LARGE SCALE GENOMIC DNA]</scope>
    <source>
        <strain evidence="2">WS_11</strain>
    </source>
</reference>
<keyword evidence="1" id="KW-1133">Transmembrane helix</keyword>
<evidence type="ECO:0000313" key="2">
    <source>
        <dbReference type="EMBL" id="TMQ69093.1"/>
    </source>
</evidence>
<keyword evidence="1" id="KW-0812">Transmembrane</keyword>
<dbReference type="InterPro" id="IPR021776">
    <property type="entry name" value="ActD"/>
</dbReference>
<comment type="caution">
    <text evidence="2">The sequence shown here is derived from an EMBL/GenBank/DDBJ whole genome shotgun (WGS) entry which is preliminary data.</text>
</comment>
<dbReference type="EMBL" id="VBPB01000342">
    <property type="protein sequence ID" value="TMQ69093.1"/>
    <property type="molecule type" value="Genomic_DNA"/>
</dbReference>
<gene>
    <name evidence="2" type="ORF">E6K81_15720</name>
</gene>
<feature type="transmembrane region" description="Helical" evidence="1">
    <location>
        <begin position="116"/>
        <end position="137"/>
    </location>
</feature>
<name>A0A538TZR8_UNCEI</name>
<sequence>MSLLKPAFALIDAVIAGPPATFRGVMGVFAYVDDVAGAVRALRQLGHKDLRVYSPVPYHDIERALEQGPSIVRWVTLVGGVCGITGGFALCIYSVTSWPMVTGGKELVSLPPFMTIGYESMILLGGISNLLGMLALARLPELKPSAPYDPRFTEDKIGVWVPCVGEAAQKVQEMLRGHGAEEVALHA</sequence>
<protein>
    <submittedName>
        <fullName evidence="2">DUF3341 domain-containing protein</fullName>
    </submittedName>
</protein>